<sequence length="165" mass="18211">MRKPVSFLLALATTSLLVAPVSADSLVSATTPERIVDVARGFGSASLSTDNYGDPLITGRIEGIKYGIFFYSCTDNADCKDVQFSAVWSDINVSLSRLNEWNREMRFGKAYLDADGDPTLEMAVNLRHGVSQNNLDDTIDWWRVASTDFEKFINEAEDTGSLITN</sequence>
<evidence type="ECO:0000313" key="3">
    <source>
        <dbReference type="Proteomes" id="UP000755551"/>
    </source>
</evidence>
<evidence type="ECO:0000313" key="2">
    <source>
        <dbReference type="EMBL" id="MBV0933316.1"/>
    </source>
</evidence>
<comment type="caution">
    <text evidence="2">The sequence shown here is derived from an EMBL/GenBank/DDBJ whole genome shotgun (WGS) entry which is preliminary data.</text>
</comment>
<reference evidence="2 3" key="1">
    <citation type="submission" date="2021-06" db="EMBL/GenBank/DDBJ databases">
        <title>Bacterium isolated from marine sediment.</title>
        <authorList>
            <person name="Zhu K.-L."/>
            <person name="Du Z.-J."/>
            <person name="Liang Q.-Y."/>
        </authorList>
    </citation>
    <scope>NUCLEOTIDE SEQUENCE [LARGE SCALE GENOMIC DNA]</scope>
    <source>
        <strain evidence="2 3">A346</strain>
    </source>
</reference>
<dbReference type="Pfam" id="PF10722">
    <property type="entry name" value="YbjN"/>
    <property type="match status" value="1"/>
</dbReference>
<feature type="chain" id="PRO_5047133742" evidence="1">
    <location>
        <begin position="24"/>
        <end position="165"/>
    </location>
</feature>
<dbReference type="CDD" id="cd17511">
    <property type="entry name" value="YbjN_AmyR-like"/>
    <property type="match status" value="1"/>
</dbReference>
<accession>A0ABS6MAK2</accession>
<dbReference type="InterPro" id="IPR019660">
    <property type="entry name" value="Put_sensory_transdc_reg_YbjN"/>
</dbReference>
<feature type="signal peptide" evidence="1">
    <location>
        <begin position="1"/>
        <end position="23"/>
    </location>
</feature>
<keyword evidence="1" id="KW-0732">Signal</keyword>
<dbReference type="Proteomes" id="UP000755551">
    <property type="component" value="Unassembled WGS sequence"/>
</dbReference>
<proteinExistence type="predicted"/>
<protein>
    <submittedName>
        <fullName evidence="2">YbjN domain-containing protein</fullName>
    </submittedName>
</protein>
<dbReference type="RefSeq" id="WP_217334736.1">
    <property type="nucleotide sequence ID" value="NZ_JAHQZT010000008.1"/>
</dbReference>
<keyword evidence="3" id="KW-1185">Reference proteome</keyword>
<name>A0ABS6MAK2_9GAMM</name>
<dbReference type="EMBL" id="JAHQZT010000008">
    <property type="protein sequence ID" value="MBV0933316.1"/>
    <property type="molecule type" value="Genomic_DNA"/>
</dbReference>
<evidence type="ECO:0000256" key="1">
    <source>
        <dbReference type="SAM" id="SignalP"/>
    </source>
</evidence>
<gene>
    <name evidence="2" type="ORF">KTN04_08195</name>
</gene>
<organism evidence="2 3">
    <name type="scientific">Marinobacterium weihaiense</name>
    <dbReference type="NCBI Taxonomy" id="2851016"/>
    <lineage>
        <taxon>Bacteria</taxon>
        <taxon>Pseudomonadati</taxon>
        <taxon>Pseudomonadota</taxon>
        <taxon>Gammaproteobacteria</taxon>
        <taxon>Oceanospirillales</taxon>
        <taxon>Oceanospirillaceae</taxon>
        <taxon>Marinobacterium</taxon>
    </lineage>
</organism>